<dbReference type="RefSeq" id="WP_079974612.1">
    <property type="nucleotide sequence ID" value="NZ_CP079839.1"/>
</dbReference>
<dbReference type="Pfam" id="PF11682">
    <property type="entry name" value="Zn_ribbon_11"/>
    <property type="match status" value="1"/>
</dbReference>
<dbReference type="InterPro" id="IPR057150">
    <property type="entry name" value="DUF7828"/>
</dbReference>
<protein>
    <submittedName>
        <fullName evidence="3">Zinc-ribbon domain-containing protein</fullName>
    </submittedName>
</protein>
<organism evidence="3">
    <name type="scientific">Salmonella enterica</name>
    <name type="common">Salmonella choleraesuis</name>
    <dbReference type="NCBI Taxonomy" id="28901"/>
    <lineage>
        <taxon>Bacteria</taxon>
        <taxon>Pseudomonadati</taxon>
        <taxon>Pseudomonadota</taxon>
        <taxon>Gammaproteobacteria</taxon>
        <taxon>Enterobacterales</taxon>
        <taxon>Enterobacteriaceae</taxon>
        <taxon>Salmonella</taxon>
    </lineage>
</organism>
<evidence type="ECO:0000313" key="3">
    <source>
        <dbReference type="EMBL" id="QXX13399.1"/>
    </source>
</evidence>
<name>A0A8F7UCU7_SALER</name>
<feature type="domain" description="DUF3279" evidence="1">
    <location>
        <begin position="96"/>
        <end position="126"/>
    </location>
</feature>
<proteinExistence type="predicted"/>
<gene>
    <name evidence="3" type="ORF">JMJ87_08960</name>
</gene>
<dbReference type="AlphaFoldDB" id="A0A8F7UCU7"/>
<dbReference type="EMBL" id="CP079839">
    <property type="protein sequence ID" value="QXX13399.1"/>
    <property type="molecule type" value="Genomic_DNA"/>
</dbReference>
<accession>A0A8F7UCU7</accession>
<evidence type="ECO:0000259" key="2">
    <source>
        <dbReference type="Pfam" id="PF25165"/>
    </source>
</evidence>
<reference evidence="3" key="1">
    <citation type="submission" date="2021-07" db="EMBL/GenBank/DDBJ databases">
        <title>Whole-Genome Sequences of non-enterica strains of Salmonella enterica isolated from poultry houses.</title>
        <authorList>
            <person name="Lamas A."/>
            <person name="Regal P."/>
            <person name="Miranda J.M."/>
            <person name="Vazquez B."/>
            <person name="Cepeda A."/>
            <person name="Franco C.M."/>
        </authorList>
    </citation>
    <scope>NUCLEOTIDE SEQUENCE</scope>
    <source>
        <strain evidence="3">LHICA_E3</strain>
    </source>
</reference>
<evidence type="ECO:0000259" key="1">
    <source>
        <dbReference type="Pfam" id="PF11682"/>
    </source>
</evidence>
<feature type="domain" description="DUF7828" evidence="2">
    <location>
        <begin position="4"/>
        <end position="89"/>
    </location>
</feature>
<sequence>MRILQTTIGLSATGHIVTAAEVAKAPTVITCTCHHCGCPLILNNGGGFLPPWFEHNQNAYPVDKLTKCPHVDSEGKESAQMKAMRQLIRGIQPAAAVQRWHCAMCNTDYSGEKHCVKCNTGIHSAESIQLQ</sequence>
<dbReference type="InterPro" id="IPR021696">
    <property type="entry name" value="DUF3279"/>
</dbReference>
<dbReference type="Pfam" id="PF25165">
    <property type="entry name" value="DUF7828"/>
    <property type="match status" value="1"/>
</dbReference>